<keyword evidence="5" id="KW-1133">Transmembrane helix</keyword>
<dbReference type="EMBL" id="BPLR01016293">
    <property type="protein sequence ID" value="GIY82841.1"/>
    <property type="molecule type" value="Genomic_DNA"/>
</dbReference>
<dbReference type="GO" id="GO:0016192">
    <property type="term" value="P:vesicle-mediated transport"/>
    <property type="evidence" value="ECO:0007669"/>
    <property type="project" value="UniProtKB-ARBA"/>
</dbReference>
<dbReference type="SMART" id="SM00192">
    <property type="entry name" value="LDLa"/>
    <property type="match status" value="1"/>
</dbReference>
<feature type="non-terminal residue" evidence="10">
    <location>
        <position position="1"/>
    </location>
</feature>
<dbReference type="GO" id="GO:0012505">
    <property type="term" value="C:endomembrane system"/>
    <property type="evidence" value="ECO:0007669"/>
    <property type="project" value="UniProtKB-SubCell"/>
</dbReference>
<evidence type="ECO:0000256" key="1">
    <source>
        <dbReference type="ARBA" id="ARBA00004167"/>
    </source>
</evidence>
<reference evidence="10 11" key="1">
    <citation type="submission" date="2021-06" db="EMBL/GenBank/DDBJ databases">
        <title>Caerostris extrusa draft genome.</title>
        <authorList>
            <person name="Kono N."/>
            <person name="Arakawa K."/>
        </authorList>
    </citation>
    <scope>NUCLEOTIDE SEQUENCE [LARGE SCALE GENOMIC DNA]</scope>
</reference>
<comment type="caution">
    <text evidence="8">Lacks conserved residue(s) required for the propagation of feature annotation.</text>
</comment>
<keyword evidence="3" id="KW-0812">Transmembrane</keyword>
<proteinExistence type="predicted"/>
<gene>
    <name evidence="10" type="ORF">CEXT_260911</name>
</gene>
<evidence type="ECO:0000256" key="8">
    <source>
        <dbReference type="PROSITE-ProRule" id="PRU00124"/>
    </source>
</evidence>
<evidence type="ECO:0000256" key="4">
    <source>
        <dbReference type="ARBA" id="ARBA00022737"/>
    </source>
</evidence>
<comment type="caution">
    <text evidence="10">The sequence shown here is derived from an EMBL/GenBank/DDBJ whole genome shotgun (WGS) entry which is preliminary data.</text>
</comment>
<evidence type="ECO:0000256" key="2">
    <source>
        <dbReference type="ARBA" id="ARBA00004308"/>
    </source>
</evidence>
<dbReference type="AlphaFoldDB" id="A0AAV4WJX8"/>
<organism evidence="10 11">
    <name type="scientific">Caerostris extrusa</name>
    <name type="common">Bark spider</name>
    <name type="synonym">Caerostris bankana</name>
    <dbReference type="NCBI Taxonomy" id="172846"/>
    <lineage>
        <taxon>Eukaryota</taxon>
        <taxon>Metazoa</taxon>
        <taxon>Ecdysozoa</taxon>
        <taxon>Arthropoda</taxon>
        <taxon>Chelicerata</taxon>
        <taxon>Arachnida</taxon>
        <taxon>Araneae</taxon>
        <taxon>Araneomorphae</taxon>
        <taxon>Entelegynae</taxon>
        <taxon>Araneoidea</taxon>
        <taxon>Araneidae</taxon>
        <taxon>Caerostris</taxon>
    </lineage>
</organism>
<dbReference type="Gene3D" id="4.10.400.10">
    <property type="entry name" value="Low-density Lipoprotein Receptor"/>
    <property type="match status" value="1"/>
</dbReference>
<evidence type="ECO:0000256" key="9">
    <source>
        <dbReference type="SAM" id="MobiDB-lite"/>
    </source>
</evidence>
<evidence type="ECO:0000313" key="11">
    <source>
        <dbReference type="Proteomes" id="UP001054945"/>
    </source>
</evidence>
<dbReference type="PROSITE" id="PS01209">
    <property type="entry name" value="LDLRA_1"/>
    <property type="match status" value="1"/>
</dbReference>
<feature type="region of interest" description="Disordered" evidence="9">
    <location>
        <begin position="195"/>
        <end position="214"/>
    </location>
</feature>
<keyword evidence="4" id="KW-0677">Repeat</keyword>
<name>A0AAV4WJX8_CAEEX</name>
<dbReference type="InterPro" id="IPR036055">
    <property type="entry name" value="LDL_receptor-like_sf"/>
</dbReference>
<dbReference type="InterPro" id="IPR023415">
    <property type="entry name" value="LDLR_class-A_CS"/>
</dbReference>
<sequence length="214" mass="24488">SLTNEKRRDGTAVAGVLFRDVTVSDPAEKIGCEPTEFRCSSGQCVDSGRYCDGNSDCFDSSDEPERCTRKRGEECEKKSFLKLTIPGDWARDKFGRWYRPEEHIWYNTRNKLDHRERGEECEKVPPEADPFRVIGPGIRSLGGGIVRKTHLVQHWEHSSPTLAQKLPVAVSLHLKQRLITDLSLRPHFWQLPPRKTPSPAMDFQNNDLFPKSLK</sequence>
<keyword evidence="7 8" id="KW-1015">Disulfide bond</keyword>
<feature type="disulfide bond" evidence="8">
    <location>
        <begin position="39"/>
        <end position="57"/>
    </location>
</feature>
<feature type="disulfide bond" evidence="8">
    <location>
        <begin position="32"/>
        <end position="44"/>
    </location>
</feature>
<keyword evidence="6" id="KW-0472">Membrane</keyword>
<comment type="subcellular location">
    <subcellularLocation>
        <location evidence="2">Endomembrane system</location>
    </subcellularLocation>
    <subcellularLocation>
        <location evidence="1">Membrane</location>
        <topology evidence="1">Single-pass membrane protein</topology>
    </subcellularLocation>
</comment>
<evidence type="ECO:0000256" key="7">
    <source>
        <dbReference type="ARBA" id="ARBA00023157"/>
    </source>
</evidence>
<accession>A0AAV4WJX8</accession>
<dbReference type="PANTHER" id="PTHR24270">
    <property type="entry name" value="LOW-DENSITY LIPOPROTEIN RECEPTOR-RELATED"/>
    <property type="match status" value="1"/>
</dbReference>
<dbReference type="CDD" id="cd00112">
    <property type="entry name" value="LDLa"/>
    <property type="match status" value="1"/>
</dbReference>
<dbReference type="GO" id="GO:0005886">
    <property type="term" value="C:plasma membrane"/>
    <property type="evidence" value="ECO:0007669"/>
    <property type="project" value="TreeGrafter"/>
</dbReference>
<dbReference type="PROSITE" id="PS50068">
    <property type="entry name" value="LDLRA_2"/>
    <property type="match status" value="1"/>
</dbReference>
<keyword evidence="11" id="KW-1185">Reference proteome</keyword>
<evidence type="ECO:0000256" key="6">
    <source>
        <dbReference type="ARBA" id="ARBA00023136"/>
    </source>
</evidence>
<dbReference type="Proteomes" id="UP001054945">
    <property type="component" value="Unassembled WGS sequence"/>
</dbReference>
<dbReference type="InterPro" id="IPR002172">
    <property type="entry name" value="LDrepeatLR_classA_rpt"/>
</dbReference>
<evidence type="ECO:0000256" key="3">
    <source>
        <dbReference type="ARBA" id="ARBA00022692"/>
    </source>
</evidence>
<dbReference type="Pfam" id="PF00057">
    <property type="entry name" value="Ldl_recept_a"/>
    <property type="match status" value="1"/>
</dbReference>
<dbReference type="SUPFAM" id="SSF57424">
    <property type="entry name" value="LDL receptor-like module"/>
    <property type="match status" value="1"/>
</dbReference>
<protein>
    <submittedName>
        <fullName evidence="10">Uncharacterized protein</fullName>
    </submittedName>
</protein>
<dbReference type="InterPro" id="IPR050685">
    <property type="entry name" value="LDLR"/>
</dbReference>
<evidence type="ECO:0000313" key="10">
    <source>
        <dbReference type="EMBL" id="GIY82841.1"/>
    </source>
</evidence>
<evidence type="ECO:0000256" key="5">
    <source>
        <dbReference type="ARBA" id="ARBA00022989"/>
    </source>
</evidence>